<dbReference type="Gene3D" id="1.20.5.300">
    <property type="match status" value="1"/>
</dbReference>
<evidence type="ECO:0000256" key="1">
    <source>
        <dbReference type="PROSITE-ProRule" id="PRU00024"/>
    </source>
</evidence>
<name>A0A8S3T6U4_MYTED</name>
<evidence type="ECO:0000313" key="4">
    <source>
        <dbReference type="Proteomes" id="UP000683360"/>
    </source>
</evidence>
<dbReference type="InterPro" id="IPR000315">
    <property type="entry name" value="Znf_B-box"/>
</dbReference>
<comment type="caution">
    <text evidence="3">The sequence shown here is derived from an EMBL/GenBank/DDBJ whole genome shotgun (WGS) entry which is preliminary data.</text>
</comment>
<accession>A0A8S3T6U4</accession>
<protein>
    <recommendedName>
        <fullName evidence="2">B box-type domain-containing protein</fullName>
    </recommendedName>
</protein>
<dbReference type="GO" id="GO:0008270">
    <property type="term" value="F:zinc ion binding"/>
    <property type="evidence" value="ECO:0007669"/>
    <property type="project" value="UniProtKB-KW"/>
</dbReference>
<dbReference type="Proteomes" id="UP000683360">
    <property type="component" value="Unassembled WGS sequence"/>
</dbReference>
<evidence type="ECO:0000313" key="3">
    <source>
        <dbReference type="EMBL" id="CAG2229222.1"/>
    </source>
</evidence>
<dbReference type="CDD" id="cd19757">
    <property type="entry name" value="Bbox1"/>
    <property type="match status" value="1"/>
</dbReference>
<organism evidence="3 4">
    <name type="scientific">Mytilus edulis</name>
    <name type="common">Blue mussel</name>
    <dbReference type="NCBI Taxonomy" id="6550"/>
    <lineage>
        <taxon>Eukaryota</taxon>
        <taxon>Metazoa</taxon>
        <taxon>Spiralia</taxon>
        <taxon>Lophotrochozoa</taxon>
        <taxon>Mollusca</taxon>
        <taxon>Bivalvia</taxon>
        <taxon>Autobranchia</taxon>
        <taxon>Pteriomorphia</taxon>
        <taxon>Mytilida</taxon>
        <taxon>Mytiloidea</taxon>
        <taxon>Mytilidae</taxon>
        <taxon>Mytilinae</taxon>
        <taxon>Mytilus</taxon>
    </lineage>
</organism>
<reference evidence="3" key="1">
    <citation type="submission" date="2021-03" db="EMBL/GenBank/DDBJ databases">
        <authorList>
            <person name="Bekaert M."/>
        </authorList>
    </citation>
    <scope>NUCLEOTIDE SEQUENCE</scope>
</reference>
<dbReference type="PROSITE" id="PS50119">
    <property type="entry name" value="ZF_BBOX"/>
    <property type="match status" value="1"/>
</dbReference>
<sequence length="208" mass="24347">MASGRLHLCDICLNQDITEDAIVWCPECEENFCAKCNTYHEIAKASRKHELVSIENVLGLPRFVQQIKINCTDHDERFSTFVVSTRLRGLLLAYKNINNFVEDRKPNLQELRKQKRQCEGEIRSAREAIDAYFDELEADLNNEMQQAFFKEEMEIEEALEDLKSHKSQVKEMQENLNIVRVIAPDFQSFMAMRILSQRAHTEHICQHD</sequence>
<proteinExistence type="predicted"/>
<keyword evidence="1" id="KW-0479">Metal-binding</keyword>
<dbReference type="Pfam" id="PF22586">
    <property type="entry name" value="ANCHR-like_BBOX"/>
    <property type="match status" value="1"/>
</dbReference>
<evidence type="ECO:0000259" key="2">
    <source>
        <dbReference type="PROSITE" id="PS50119"/>
    </source>
</evidence>
<dbReference type="EMBL" id="CAJPWZ010002017">
    <property type="protein sequence ID" value="CAG2229222.1"/>
    <property type="molecule type" value="Genomic_DNA"/>
</dbReference>
<keyword evidence="1" id="KW-0862">Zinc</keyword>
<dbReference type="OrthoDB" id="6263749at2759"/>
<dbReference type="Gene3D" id="4.10.830.40">
    <property type="match status" value="1"/>
</dbReference>
<keyword evidence="4" id="KW-1185">Reference proteome</keyword>
<feature type="domain" description="B box-type" evidence="2">
    <location>
        <begin position="4"/>
        <end position="54"/>
    </location>
</feature>
<dbReference type="AlphaFoldDB" id="A0A8S3T6U4"/>
<keyword evidence="1" id="KW-0863">Zinc-finger</keyword>
<gene>
    <name evidence="3" type="ORF">MEDL_42094</name>
</gene>